<dbReference type="AlphaFoldDB" id="A0A511VE60"/>
<dbReference type="Proteomes" id="UP000321157">
    <property type="component" value="Unassembled WGS sequence"/>
</dbReference>
<dbReference type="EMBL" id="BJXX01000172">
    <property type="protein sequence ID" value="GEN36248.1"/>
    <property type="molecule type" value="Genomic_DNA"/>
</dbReference>
<protein>
    <submittedName>
        <fullName evidence="2">Uncharacterized protein</fullName>
    </submittedName>
</protein>
<evidence type="ECO:0000313" key="2">
    <source>
        <dbReference type="EMBL" id="GEN36248.1"/>
    </source>
</evidence>
<evidence type="ECO:0000256" key="1">
    <source>
        <dbReference type="SAM" id="Phobius"/>
    </source>
</evidence>
<name>A0A511VE60_9BACL</name>
<proteinExistence type="predicted"/>
<keyword evidence="3" id="KW-1185">Reference proteome</keyword>
<feature type="transmembrane region" description="Helical" evidence="1">
    <location>
        <begin position="52"/>
        <end position="72"/>
    </location>
</feature>
<feature type="transmembrane region" description="Helical" evidence="1">
    <location>
        <begin position="29"/>
        <end position="46"/>
    </location>
</feature>
<evidence type="ECO:0000313" key="3">
    <source>
        <dbReference type="Proteomes" id="UP000321157"/>
    </source>
</evidence>
<dbReference type="RefSeq" id="WP_146811883.1">
    <property type="nucleotide sequence ID" value="NZ_BJXX01000172.1"/>
</dbReference>
<keyword evidence="1" id="KW-0812">Transmembrane</keyword>
<reference evidence="2 3" key="1">
    <citation type="submission" date="2019-07" db="EMBL/GenBank/DDBJ databases">
        <title>Whole genome shotgun sequence of Aneurinibacillus danicus NBRC 102444.</title>
        <authorList>
            <person name="Hosoyama A."/>
            <person name="Uohara A."/>
            <person name="Ohji S."/>
            <person name="Ichikawa N."/>
        </authorList>
    </citation>
    <scope>NUCLEOTIDE SEQUENCE [LARGE SCALE GENOMIC DNA]</scope>
    <source>
        <strain evidence="2 3">NBRC 102444</strain>
    </source>
</reference>
<sequence length="144" mass="16688">MKKQQGNILRHEEASAKDIYLKRPFKYKLLETVLYVIVMFGLLNFLPQNRTAVFIIAMGAAIVIVGFSPMIYKAILHPTYKLSRTHLVMRVGKNEESVALQELQRDSVWKPTYRAGNKKYSVMASQEFLEELDRQIARAQKRGR</sequence>
<comment type="caution">
    <text evidence="2">The sequence shown here is derived from an EMBL/GenBank/DDBJ whole genome shotgun (WGS) entry which is preliminary data.</text>
</comment>
<dbReference type="OrthoDB" id="2971402at2"/>
<gene>
    <name evidence="2" type="ORF">ADA01nite_37080</name>
</gene>
<accession>A0A511VE60</accession>
<keyword evidence="1" id="KW-0472">Membrane</keyword>
<keyword evidence="1" id="KW-1133">Transmembrane helix</keyword>
<organism evidence="2 3">
    <name type="scientific">Aneurinibacillus danicus</name>
    <dbReference type="NCBI Taxonomy" id="267746"/>
    <lineage>
        <taxon>Bacteria</taxon>
        <taxon>Bacillati</taxon>
        <taxon>Bacillota</taxon>
        <taxon>Bacilli</taxon>
        <taxon>Bacillales</taxon>
        <taxon>Paenibacillaceae</taxon>
        <taxon>Aneurinibacillus group</taxon>
        <taxon>Aneurinibacillus</taxon>
    </lineage>
</organism>